<name>A0A1W2M3J6_9PSEU</name>
<accession>A0A1W2M3J6</accession>
<gene>
    <name evidence="1" type="ORF">AVR91_0203600</name>
</gene>
<dbReference type="EMBL" id="LQMT02000005">
    <property type="protein sequence ID" value="ONF74383.1"/>
    <property type="molecule type" value="Genomic_DNA"/>
</dbReference>
<dbReference type="Proteomes" id="UP000076660">
    <property type="component" value="Unassembled WGS sequence"/>
</dbReference>
<evidence type="ECO:0000313" key="2">
    <source>
        <dbReference type="Proteomes" id="UP000076660"/>
    </source>
</evidence>
<reference evidence="1 2" key="1">
    <citation type="submission" date="2016-12" db="EMBL/GenBank/DDBJ databases">
        <title>Amycolatopsis keratiniphila subsp. keratiniphila genome sequencing and assembly.</title>
        <authorList>
            <person name="Mayilraj S."/>
            <person name="Kaur N."/>
        </authorList>
    </citation>
    <scope>NUCLEOTIDE SEQUENCE [LARGE SCALE GENOMIC DNA]</scope>
    <source>
        <strain evidence="1 2">DSM 44409</strain>
    </source>
</reference>
<proteinExistence type="predicted"/>
<dbReference type="AlphaFoldDB" id="A0A1W2M3J6"/>
<organism evidence="1 2">
    <name type="scientific">Amycolatopsis keratiniphila subsp. keratiniphila</name>
    <dbReference type="NCBI Taxonomy" id="227715"/>
    <lineage>
        <taxon>Bacteria</taxon>
        <taxon>Bacillati</taxon>
        <taxon>Actinomycetota</taxon>
        <taxon>Actinomycetes</taxon>
        <taxon>Pseudonocardiales</taxon>
        <taxon>Pseudonocardiaceae</taxon>
        <taxon>Amycolatopsis</taxon>
        <taxon>Amycolatopsis japonica group</taxon>
    </lineage>
</organism>
<comment type="caution">
    <text evidence="1">The sequence shown here is derived from an EMBL/GenBank/DDBJ whole genome shotgun (WGS) entry which is preliminary data.</text>
</comment>
<protein>
    <submittedName>
        <fullName evidence="1">Uncharacterized protein</fullName>
    </submittedName>
</protein>
<sequence length="94" mass="10607">MMDTLMWETKAASGRSAELADWIRSEALPALRERPEVKRVEVFASDTVAGIDDERIVVIVIASPGKRETELPAPPPSLVARPPHAWWFRRMDLL</sequence>
<evidence type="ECO:0000313" key="1">
    <source>
        <dbReference type="EMBL" id="ONF74383.1"/>
    </source>
</evidence>